<dbReference type="FunFam" id="3.40.50.720:FF:000026">
    <property type="entry name" value="Glyoxylate/hydroxypyruvate reductase B"/>
    <property type="match status" value="1"/>
</dbReference>
<dbReference type="PANTHER" id="PTHR10996:SF257">
    <property type="entry name" value="GLYOXYLATE REDUCTASE 1"/>
    <property type="match status" value="1"/>
</dbReference>
<dbReference type="GO" id="GO:0030267">
    <property type="term" value="F:glyoxylate reductase (NADPH) activity"/>
    <property type="evidence" value="ECO:0007669"/>
    <property type="project" value="UniProtKB-EC"/>
</dbReference>
<evidence type="ECO:0000256" key="3">
    <source>
        <dbReference type="ARBA" id="ARBA00052239"/>
    </source>
</evidence>
<evidence type="ECO:0000256" key="2">
    <source>
        <dbReference type="ARBA" id="ARBA00051801"/>
    </source>
</evidence>
<evidence type="ECO:0000259" key="11">
    <source>
        <dbReference type="Pfam" id="PF02826"/>
    </source>
</evidence>
<gene>
    <name evidence="12" type="ORF">A3H78_04680</name>
</gene>
<evidence type="ECO:0000256" key="6">
    <source>
        <dbReference type="ARBA" id="ARBA00066661"/>
    </source>
</evidence>
<protein>
    <recommendedName>
        <fullName evidence="8">Glyoxylate/hydroxypyruvate reductase B</fullName>
        <ecNumber evidence="6">1.1.1.79</ecNumber>
        <ecNumber evidence="7">1.1.1.81</ecNumber>
    </recommendedName>
</protein>
<sequence length="324" mass="36099">MASIYITRKIPESGLEMIKKKFGKFDINQENRVLTKSELIKNVKNRDGILCLLTDSIDKEIIDAMGNTCKIISNYAVGFNNIDVEYASKRKKMVTNTPGVLTDATSDLAISLLFSCARRIVESDEFTRTGKYKGWDPMLLLGQEVTGKTLGIIGAGRIGTVVAQKLARGFNMKIIYDDRSNNFDLEKSTNAKRVDLPTLLKNSDFISVHVSLNKDNHDLLSKKEFNMMKRTCVFINTSRGEVVDEKALVNALKEKKIFAAGLDVYESEPRLANGLTRLDNVIIVPHIGSATVRARTLMATMAAQNLIDGLQGKIPKYCVNKDRL</sequence>
<comment type="catalytic activity">
    <reaction evidence="2">
        <text>(R)-glycerate + NAD(+) = 3-hydroxypyruvate + NADH + H(+)</text>
        <dbReference type="Rhea" id="RHEA:17905"/>
        <dbReference type="ChEBI" id="CHEBI:15378"/>
        <dbReference type="ChEBI" id="CHEBI:16659"/>
        <dbReference type="ChEBI" id="CHEBI:17180"/>
        <dbReference type="ChEBI" id="CHEBI:57540"/>
        <dbReference type="ChEBI" id="CHEBI:57945"/>
        <dbReference type="EC" id="1.1.1.81"/>
    </reaction>
</comment>
<keyword evidence="1 9" id="KW-0560">Oxidoreductase</keyword>
<accession>A0A1F7JD04</accession>
<name>A0A1F7JD04_9BACT</name>
<feature type="domain" description="D-isomer specific 2-hydroxyacid dehydrogenase catalytic" evidence="10">
    <location>
        <begin position="4"/>
        <end position="320"/>
    </location>
</feature>
<dbReference type="PANTHER" id="PTHR10996">
    <property type="entry name" value="2-HYDROXYACID DEHYDROGENASE-RELATED"/>
    <property type="match status" value="1"/>
</dbReference>
<dbReference type="InterPro" id="IPR006140">
    <property type="entry name" value="D-isomer_DH_NAD-bd"/>
</dbReference>
<comment type="caution">
    <text evidence="12">The sequence shown here is derived from an EMBL/GenBank/DDBJ whole genome shotgun (WGS) entry which is preliminary data.</text>
</comment>
<dbReference type="InterPro" id="IPR006139">
    <property type="entry name" value="D-isomer_2_OHA_DH_cat_dom"/>
</dbReference>
<dbReference type="PROSITE" id="PS00671">
    <property type="entry name" value="D_2_HYDROXYACID_DH_3"/>
    <property type="match status" value="1"/>
</dbReference>
<evidence type="ECO:0000259" key="10">
    <source>
        <dbReference type="Pfam" id="PF00389"/>
    </source>
</evidence>
<organism evidence="12 13">
    <name type="scientific">Candidatus Roizmanbacteria bacterium RIFCSPLOWO2_02_FULL_36_11</name>
    <dbReference type="NCBI Taxonomy" id="1802071"/>
    <lineage>
        <taxon>Bacteria</taxon>
        <taxon>Candidatus Roizmaniibacteriota</taxon>
    </lineage>
</organism>
<dbReference type="EC" id="1.1.1.79" evidence="6"/>
<dbReference type="CDD" id="cd05301">
    <property type="entry name" value="GDH"/>
    <property type="match status" value="1"/>
</dbReference>
<evidence type="ECO:0000256" key="5">
    <source>
        <dbReference type="ARBA" id="ARBA00061278"/>
    </source>
</evidence>
<dbReference type="Proteomes" id="UP000177418">
    <property type="component" value="Unassembled WGS sequence"/>
</dbReference>
<dbReference type="Gene3D" id="3.40.50.720">
    <property type="entry name" value="NAD(P)-binding Rossmann-like Domain"/>
    <property type="match status" value="2"/>
</dbReference>
<dbReference type="EMBL" id="MGAV01000018">
    <property type="protein sequence ID" value="OGK53492.1"/>
    <property type="molecule type" value="Genomic_DNA"/>
</dbReference>
<reference evidence="12 13" key="1">
    <citation type="journal article" date="2016" name="Nat. Commun.">
        <title>Thousands of microbial genomes shed light on interconnected biogeochemical processes in an aquifer system.</title>
        <authorList>
            <person name="Anantharaman K."/>
            <person name="Brown C.T."/>
            <person name="Hug L.A."/>
            <person name="Sharon I."/>
            <person name="Castelle C.J."/>
            <person name="Probst A.J."/>
            <person name="Thomas B.C."/>
            <person name="Singh A."/>
            <person name="Wilkins M.J."/>
            <person name="Karaoz U."/>
            <person name="Brodie E.L."/>
            <person name="Williams K.H."/>
            <person name="Hubbard S.S."/>
            <person name="Banfield J.F."/>
        </authorList>
    </citation>
    <scope>NUCLEOTIDE SEQUENCE [LARGE SCALE GENOMIC DNA]</scope>
</reference>
<evidence type="ECO:0000256" key="1">
    <source>
        <dbReference type="ARBA" id="ARBA00023002"/>
    </source>
</evidence>
<dbReference type="SUPFAM" id="SSF51735">
    <property type="entry name" value="NAD(P)-binding Rossmann-fold domains"/>
    <property type="match status" value="1"/>
</dbReference>
<dbReference type="InterPro" id="IPR029753">
    <property type="entry name" value="D-isomer_DH_CS"/>
</dbReference>
<dbReference type="GO" id="GO:0016618">
    <property type="term" value="F:hydroxypyruvate reductase [NAD(P)H] activity"/>
    <property type="evidence" value="ECO:0007669"/>
    <property type="project" value="UniProtKB-EC"/>
</dbReference>
<feature type="domain" description="D-isomer specific 2-hydroxyacid dehydrogenase NAD-binding" evidence="11">
    <location>
        <begin position="110"/>
        <end position="288"/>
    </location>
</feature>
<evidence type="ECO:0000256" key="7">
    <source>
        <dbReference type="ARBA" id="ARBA00066674"/>
    </source>
</evidence>
<dbReference type="GO" id="GO:0005829">
    <property type="term" value="C:cytosol"/>
    <property type="evidence" value="ECO:0007669"/>
    <property type="project" value="TreeGrafter"/>
</dbReference>
<dbReference type="InterPro" id="IPR036291">
    <property type="entry name" value="NAD(P)-bd_dom_sf"/>
</dbReference>
<evidence type="ECO:0000313" key="13">
    <source>
        <dbReference type="Proteomes" id="UP000177418"/>
    </source>
</evidence>
<dbReference type="SUPFAM" id="SSF52283">
    <property type="entry name" value="Formate/glycerate dehydrogenase catalytic domain-like"/>
    <property type="match status" value="1"/>
</dbReference>
<dbReference type="AlphaFoldDB" id="A0A1F7JD04"/>
<comment type="similarity">
    <text evidence="5">Belongs to the D-isomer specific 2-hydroxyacid dehydrogenase family. GhrB subfamily.</text>
</comment>
<evidence type="ECO:0000256" key="9">
    <source>
        <dbReference type="RuleBase" id="RU003719"/>
    </source>
</evidence>
<dbReference type="EC" id="1.1.1.81" evidence="7"/>
<evidence type="ECO:0000256" key="8">
    <source>
        <dbReference type="ARBA" id="ARBA00073362"/>
    </source>
</evidence>
<evidence type="ECO:0000256" key="4">
    <source>
        <dbReference type="ARBA" id="ARBA00052769"/>
    </source>
</evidence>
<dbReference type="GO" id="GO:0051287">
    <property type="term" value="F:NAD binding"/>
    <property type="evidence" value="ECO:0007669"/>
    <property type="project" value="InterPro"/>
</dbReference>
<evidence type="ECO:0000313" key="12">
    <source>
        <dbReference type="EMBL" id="OGK53492.1"/>
    </source>
</evidence>
<comment type="catalytic activity">
    <reaction evidence="4">
        <text>glycolate + NADP(+) = glyoxylate + NADPH + H(+)</text>
        <dbReference type="Rhea" id="RHEA:10992"/>
        <dbReference type="ChEBI" id="CHEBI:15378"/>
        <dbReference type="ChEBI" id="CHEBI:29805"/>
        <dbReference type="ChEBI" id="CHEBI:36655"/>
        <dbReference type="ChEBI" id="CHEBI:57783"/>
        <dbReference type="ChEBI" id="CHEBI:58349"/>
        <dbReference type="EC" id="1.1.1.79"/>
    </reaction>
</comment>
<dbReference type="InterPro" id="IPR050223">
    <property type="entry name" value="D-isomer_2-hydroxyacid_DH"/>
</dbReference>
<dbReference type="Pfam" id="PF02826">
    <property type="entry name" value="2-Hacid_dh_C"/>
    <property type="match status" value="1"/>
</dbReference>
<comment type="catalytic activity">
    <reaction evidence="3">
        <text>(R)-glycerate + NADP(+) = 3-hydroxypyruvate + NADPH + H(+)</text>
        <dbReference type="Rhea" id="RHEA:18657"/>
        <dbReference type="ChEBI" id="CHEBI:15378"/>
        <dbReference type="ChEBI" id="CHEBI:16659"/>
        <dbReference type="ChEBI" id="CHEBI:17180"/>
        <dbReference type="ChEBI" id="CHEBI:57783"/>
        <dbReference type="ChEBI" id="CHEBI:58349"/>
        <dbReference type="EC" id="1.1.1.81"/>
    </reaction>
</comment>
<proteinExistence type="inferred from homology"/>
<dbReference type="Pfam" id="PF00389">
    <property type="entry name" value="2-Hacid_dh"/>
    <property type="match status" value="1"/>
</dbReference>